<proteinExistence type="predicted"/>
<protein>
    <submittedName>
        <fullName evidence="1">Uncharacterized protein</fullName>
    </submittedName>
</protein>
<gene>
    <name evidence="1" type="ORF">COLO4_06783</name>
</gene>
<keyword evidence="2" id="KW-1185">Reference proteome</keyword>
<name>A0A1R3KLZ5_9ROSI</name>
<dbReference type="AlphaFoldDB" id="A0A1R3KLZ5"/>
<accession>A0A1R3KLZ5</accession>
<comment type="caution">
    <text evidence="1">The sequence shown here is derived from an EMBL/GenBank/DDBJ whole genome shotgun (WGS) entry which is preliminary data.</text>
</comment>
<dbReference type="Proteomes" id="UP000187203">
    <property type="component" value="Unassembled WGS sequence"/>
</dbReference>
<evidence type="ECO:0000313" key="1">
    <source>
        <dbReference type="EMBL" id="OMP08105.1"/>
    </source>
</evidence>
<evidence type="ECO:0000313" key="2">
    <source>
        <dbReference type="Proteomes" id="UP000187203"/>
    </source>
</evidence>
<sequence length="57" mass="6654">MNSTAIVDDEHPPNIELDVVQFLPCVKEIEWCSLRYKENSLDLKLSLNRKVLHSKMI</sequence>
<organism evidence="1 2">
    <name type="scientific">Corchorus olitorius</name>
    <dbReference type="NCBI Taxonomy" id="93759"/>
    <lineage>
        <taxon>Eukaryota</taxon>
        <taxon>Viridiplantae</taxon>
        <taxon>Streptophyta</taxon>
        <taxon>Embryophyta</taxon>
        <taxon>Tracheophyta</taxon>
        <taxon>Spermatophyta</taxon>
        <taxon>Magnoliopsida</taxon>
        <taxon>eudicotyledons</taxon>
        <taxon>Gunneridae</taxon>
        <taxon>Pentapetalae</taxon>
        <taxon>rosids</taxon>
        <taxon>malvids</taxon>
        <taxon>Malvales</taxon>
        <taxon>Malvaceae</taxon>
        <taxon>Grewioideae</taxon>
        <taxon>Apeibeae</taxon>
        <taxon>Corchorus</taxon>
    </lineage>
</organism>
<reference evidence="2" key="1">
    <citation type="submission" date="2013-09" db="EMBL/GenBank/DDBJ databases">
        <title>Corchorus olitorius genome sequencing.</title>
        <authorList>
            <person name="Alam M."/>
            <person name="Haque M.S."/>
            <person name="Islam M.S."/>
            <person name="Emdad E.M."/>
            <person name="Islam M.M."/>
            <person name="Ahmed B."/>
            <person name="Halim A."/>
            <person name="Hossen Q.M.M."/>
            <person name="Hossain M.Z."/>
            <person name="Ahmed R."/>
            <person name="Khan M.M."/>
            <person name="Islam R."/>
            <person name="Rashid M.M."/>
            <person name="Khan S.A."/>
            <person name="Rahman M.S."/>
            <person name="Alam M."/>
            <person name="Yahiya A.S."/>
            <person name="Khan M.S."/>
            <person name="Azam M.S."/>
            <person name="Haque T."/>
            <person name="Lashkar M.Z.H."/>
            <person name="Akhand A.I."/>
            <person name="Morshed G."/>
            <person name="Roy S."/>
            <person name="Uddin K.S."/>
            <person name="Rabeya T."/>
            <person name="Hossain A.S."/>
            <person name="Chowdhury A."/>
            <person name="Snigdha A.R."/>
            <person name="Mortoza M.S."/>
            <person name="Matin S.A."/>
            <person name="Hoque S.M.E."/>
            <person name="Islam M.K."/>
            <person name="Roy D.K."/>
            <person name="Haider R."/>
            <person name="Moosa M.M."/>
            <person name="Elias S.M."/>
            <person name="Hasan A.M."/>
            <person name="Jahan S."/>
            <person name="Shafiuddin M."/>
            <person name="Mahmood N."/>
            <person name="Shommy N.S."/>
        </authorList>
    </citation>
    <scope>NUCLEOTIDE SEQUENCE [LARGE SCALE GENOMIC DNA]</scope>
    <source>
        <strain evidence="2">cv. O-4</strain>
    </source>
</reference>
<dbReference type="EMBL" id="AWUE01012901">
    <property type="protein sequence ID" value="OMP08105.1"/>
    <property type="molecule type" value="Genomic_DNA"/>
</dbReference>